<proteinExistence type="predicted"/>
<evidence type="ECO:0000313" key="1">
    <source>
        <dbReference type="EMBL" id="KYC43258.1"/>
    </source>
</evidence>
<evidence type="ECO:0000313" key="2">
    <source>
        <dbReference type="Proteomes" id="UP000076925"/>
    </source>
</evidence>
<dbReference type="OrthoDB" id="515921at2"/>
<dbReference type="Proteomes" id="UP000076925">
    <property type="component" value="Unassembled WGS sequence"/>
</dbReference>
<name>A0A139XEZ0_9CYAN</name>
<reference evidence="1 2" key="1">
    <citation type="journal article" date="2013" name="Genome Biol. Evol.">
        <title>Genomes of Stigonematalean cyanobacteria (subsection V) and the evolution of oxygenic photosynthesis from prokaryotes to plastids.</title>
        <authorList>
            <person name="Dagan T."/>
            <person name="Roettger M."/>
            <person name="Stucken K."/>
            <person name="Landan G."/>
            <person name="Koch R."/>
            <person name="Major P."/>
            <person name="Gould S.B."/>
            <person name="Goremykin V.V."/>
            <person name="Rippka R."/>
            <person name="Tandeau de Marsac N."/>
            <person name="Gugger M."/>
            <person name="Lockhart P.J."/>
            <person name="Allen J.F."/>
            <person name="Brune I."/>
            <person name="Maus I."/>
            <person name="Puhler A."/>
            <person name="Martin W.F."/>
        </authorList>
    </citation>
    <scope>NUCLEOTIDE SEQUENCE [LARGE SCALE GENOMIC DNA]</scope>
    <source>
        <strain evidence="1 2">PCC 7110</strain>
    </source>
</reference>
<sequence>MNYKYTKRLSVFFTSFVLITILSGIPSTAIARPLPSYILVPLTIHALGYALPRIEKKLTPQQRQKVQALKEAAYQEVEAVFTQVQHSKMVQGLRSRQNIPQVMQSLKLTPTQRARIQAIIQASRRKINAILAEDSSIVNRNSRN</sequence>
<comment type="caution">
    <text evidence="1">The sequence shown here is derived from an EMBL/GenBank/DDBJ whole genome shotgun (WGS) entry which is preliminary data.</text>
</comment>
<dbReference type="AlphaFoldDB" id="A0A139XEZ0"/>
<keyword evidence="2" id="KW-1185">Reference proteome</keyword>
<dbReference type="STRING" id="128403.WA1_14290"/>
<accession>A0A139XEZ0</accession>
<dbReference type="EMBL" id="ANNX02000016">
    <property type="protein sequence ID" value="KYC43258.1"/>
    <property type="molecule type" value="Genomic_DNA"/>
</dbReference>
<dbReference type="RefSeq" id="WP_017747676.1">
    <property type="nucleotide sequence ID" value="NZ_KQ976354.1"/>
</dbReference>
<organism evidence="1 2">
    <name type="scientific">Scytonema hofmannii PCC 7110</name>
    <dbReference type="NCBI Taxonomy" id="128403"/>
    <lineage>
        <taxon>Bacteria</taxon>
        <taxon>Bacillati</taxon>
        <taxon>Cyanobacteriota</taxon>
        <taxon>Cyanophyceae</taxon>
        <taxon>Nostocales</taxon>
        <taxon>Scytonemataceae</taxon>
        <taxon>Scytonema</taxon>
    </lineage>
</organism>
<protein>
    <submittedName>
        <fullName evidence="1">Uncharacterized protein</fullName>
    </submittedName>
</protein>
<gene>
    <name evidence="1" type="ORF">WA1_14290</name>
</gene>